<dbReference type="PANTHER" id="PTHR43685">
    <property type="entry name" value="GLYCOSYLTRANSFERASE"/>
    <property type="match status" value="1"/>
</dbReference>
<keyword evidence="2" id="KW-0808">Transferase</keyword>
<keyword evidence="3" id="KW-1185">Reference proteome</keyword>
<name>A0A4R1QYK9_9FIRM</name>
<evidence type="ECO:0000259" key="1">
    <source>
        <dbReference type="Pfam" id="PF00535"/>
    </source>
</evidence>
<proteinExistence type="predicted"/>
<protein>
    <submittedName>
        <fullName evidence="2">Glycosyl transferase family 2</fullName>
    </submittedName>
</protein>
<dbReference type="CDD" id="cd00761">
    <property type="entry name" value="Glyco_tranf_GTA_type"/>
    <property type="match status" value="1"/>
</dbReference>
<gene>
    <name evidence="2" type="ORF">EDD76_10764</name>
</gene>
<dbReference type="EMBL" id="SLUO01000007">
    <property type="protein sequence ID" value="TCL57950.1"/>
    <property type="molecule type" value="Genomic_DNA"/>
</dbReference>
<sequence length="338" mass="39648">MHKISIIVPVYNVEKYLERCVNSILNQTYENKEIILVDDESADTSGRICDELAKKHNEIRSLHVKNGGPNKACMEGLAVSTGEYICFCDSDDWLDEKMLYEMSLRLEADKKQIVCCNFVIEDKTGTKKGGRHGARPGVYEGERLEKEIWGELLGHENRTVSMSRCMKLFSRELLTANTKYWDFKLRMGDDMTIAIPAILDCDRIVIMDGAEYYHYLFLDSSIVHKYNKGLYENIRYLKEVLEALLQKKEAYRKEQCEREYLYLLMLVLKNEARGSYKAYSKTMRRICQKEQTPVKLKCYPIEVNETVGKLCRFTMRYPNLFVLGCFRMLIRTYDYMKR</sequence>
<reference evidence="2 3" key="1">
    <citation type="submission" date="2019-03" db="EMBL/GenBank/DDBJ databases">
        <title>Genomic Encyclopedia of Type Strains, Phase IV (KMG-IV): sequencing the most valuable type-strain genomes for metagenomic binning, comparative biology and taxonomic classification.</title>
        <authorList>
            <person name="Goeker M."/>
        </authorList>
    </citation>
    <scope>NUCLEOTIDE SEQUENCE [LARGE SCALE GENOMIC DNA]</scope>
    <source>
        <strain evidence="2 3">DSM 100556</strain>
    </source>
</reference>
<dbReference type="GO" id="GO:0016740">
    <property type="term" value="F:transferase activity"/>
    <property type="evidence" value="ECO:0007669"/>
    <property type="project" value="UniProtKB-KW"/>
</dbReference>
<evidence type="ECO:0000313" key="3">
    <source>
        <dbReference type="Proteomes" id="UP000295718"/>
    </source>
</evidence>
<dbReference type="Pfam" id="PF00535">
    <property type="entry name" value="Glycos_transf_2"/>
    <property type="match status" value="1"/>
</dbReference>
<dbReference type="PANTHER" id="PTHR43685:SF2">
    <property type="entry name" value="GLYCOSYLTRANSFERASE 2-LIKE DOMAIN-CONTAINING PROTEIN"/>
    <property type="match status" value="1"/>
</dbReference>
<dbReference type="InterPro" id="IPR001173">
    <property type="entry name" value="Glyco_trans_2-like"/>
</dbReference>
<feature type="domain" description="Glycosyltransferase 2-like" evidence="1">
    <location>
        <begin position="5"/>
        <end position="139"/>
    </location>
</feature>
<dbReference type="InterPro" id="IPR029044">
    <property type="entry name" value="Nucleotide-diphossugar_trans"/>
</dbReference>
<dbReference type="AlphaFoldDB" id="A0A4R1QYK9"/>
<organism evidence="2 3">
    <name type="scientific">Kineothrix alysoides</name>
    <dbReference type="NCBI Taxonomy" id="1469948"/>
    <lineage>
        <taxon>Bacteria</taxon>
        <taxon>Bacillati</taxon>
        <taxon>Bacillota</taxon>
        <taxon>Clostridia</taxon>
        <taxon>Lachnospirales</taxon>
        <taxon>Lachnospiraceae</taxon>
        <taxon>Kineothrix</taxon>
    </lineage>
</organism>
<dbReference type="InterPro" id="IPR050834">
    <property type="entry name" value="Glycosyltransf_2"/>
</dbReference>
<comment type="caution">
    <text evidence="2">The sequence shown here is derived from an EMBL/GenBank/DDBJ whole genome shotgun (WGS) entry which is preliminary data.</text>
</comment>
<dbReference type="SUPFAM" id="SSF53448">
    <property type="entry name" value="Nucleotide-diphospho-sugar transferases"/>
    <property type="match status" value="1"/>
</dbReference>
<dbReference type="RefSeq" id="WP_031390873.1">
    <property type="nucleotide sequence ID" value="NZ_JPNB01000002.1"/>
</dbReference>
<dbReference type="OrthoDB" id="3189257at2"/>
<accession>A0A4R1QYK9</accession>
<dbReference type="STRING" id="1469948.GCA_000732725_02185"/>
<dbReference type="Gene3D" id="3.90.550.10">
    <property type="entry name" value="Spore Coat Polysaccharide Biosynthesis Protein SpsA, Chain A"/>
    <property type="match status" value="1"/>
</dbReference>
<evidence type="ECO:0000313" key="2">
    <source>
        <dbReference type="EMBL" id="TCL57950.1"/>
    </source>
</evidence>
<dbReference type="Proteomes" id="UP000295718">
    <property type="component" value="Unassembled WGS sequence"/>
</dbReference>